<keyword evidence="1" id="KW-0812">Transmembrane</keyword>
<organism evidence="3 4">
    <name type="scientific">Mucilaginibacter lutimaris</name>
    <dbReference type="NCBI Taxonomy" id="931629"/>
    <lineage>
        <taxon>Bacteria</taxon>
        <taxon>Pseudomonadati</taxon>
        <taxon>Bacteroidota</taxon>
        <taxon>Sphingobacteriia</taxon>
        <taxon>Sphingobacteriales</taxon>
        <taxon>Sphingobacteriaceae</taxon>
        <taxon>Mucilaginibacter</taxon>
    </lineage>
</organism>
<dbReference type="Proteomes" id="UP001597073">
    <property type="component" value="Unassembled WGS sequence"/>
</dbReference>
<name>A0ABW2ZF20_9SPHI</name>
<accession>A0ABW2ZF20</accession>
<evidence type="ECO:0000259" key="2">
    <source>
        <dbReference type="SMART" id="SM00849"/>
    </source>
</evidence>
<comment type="caution">
    <text evidence="3">The sequence shown here is derived from an EMBL/GenBank/DDBJ whole genome shotgun (WGS) entry which is preliminary data.</text>
</comment>
<keyword evidence="1" id="KW-0472">Membrane</keyword>
<feature type="domain" description="Metallo-beta-lactamase" evidence="2">
    <location>
        <begin position="28"/>
        <end position="236"/>
    </location>
</feature>
<dbReference type="CDD" id="cd07721">
    <property type="entry name" value="yflN-like_MBL-fold"/>
    <property type="match status" value="1"/>
</dbReference>
<dbReference type="InterPro" id="IPR050855">
    <property type="entry name" value="NDM-1-like"/>
</dbReference>
<dbReference type="SMART" id="SM00849">
    <property type="entry name" value="Lactamase_B"/>
    <property type="match status" value="1"/>
</dbReference>
<dbReference type="InterPro" id="IPR001279">
    <property type="entry name" value="Metallo-B-lactamas"/>
</dbReference>
<dbReference type="Pfam" id="PF00753">
    <property type="entry name" value="Lactamase_B"/>
    <property type="match status" value="1"/>
</dbReference>
<dbReference type="InterPro" id="IPR036866">
    <property type="entry name" value="RibonucZ/Hydroxyglut_hydro"/>
</dbReference>
<keyword evidence="1" id="KW-1133">Transmembrane helix</keyword>
<dbReference type="Gene3D" id="3.60.15.10">
    <property type="entry name" value="Ribonuclease Z/Hydroxyacylglutathione hydrolase-like"/>
    <property type="match status" value="1"/>
</dbReference>
<dbReference type="RefSeq" id="WP_377140610.1">
    <property type="nucleotide sequence ID" value="NZ_JBHTIA010000003.1"/>
</dbReference>
<reference evidence="4" key="1">
    <citation type="journal article" date="2019" name="Int. J. Syst. Evol. Microbiol.">
        <title>The Global Catalogue of Microorganisms (GCM) 10K type strain sequencing project: providing services to taxonomists for standard genome sequencing and annotation.</title>
        <authorList>
            <consortium name="The Broad Institute Genomics Platform"/>
            <consortium name="The Broad Institute Genome Sequencing Center for Infectious Disease"/>
            <person name="Wu L."/>
            <person name="Ma J."/>
        </authorList>
    </citation>
    <scope>NUCLEOTIDE SEQUENCE [LARGE SCALE GENOMIC DNA]</scope>
    <source>
        <strain evidence="4">CCUG 60742</strain>
    </source>
</reference>
<protein>
    <submittedName>
        <fullName evidence="3">MBL fold metallo-hydrolase</fullName>
    </submittedName>
</protein>
<proteinExistence type="predicted"/>
<dbReference type="PANTHER" id="PTHR42951">
    <property type="entry name" value="METALLO-BETA-LACTAMASE DOMAIN-CONTAINING"/>
    <property type="match status" value="1"/>
</dbReference>
<evidence type="ECO:0000313" key="4">
    <source>
        <dbReference type="Proteomes" id="UP001597073"/>
    </source>
</evidence>
<evidence type="ECO:0000256" key="1">
    <source>
        <dbReference type="SAM" id="Phobius"/>
    </source>
</evidence>
<keyword evidence="4" id="KW-1185">Reference proteome</keyword>
<evidence type="ECO:0000313" key="3">
    <source>
        <dbReference type="EMBL" id="MFD0764719.1"/>
    </source>
</evidence>
<gene>
    <name evidence="3" type="ORF">ACFQZI_07620</name>
</gene>
<feature type="transmembrane region" description="Helical" evidence="1">
    <location>
        <begin position="291"/>
        <end position="310"/>
    </location>
</feature>
<sequence length="311" mass="34200">MTQVETEKDNQSGYFKIATGVWGLKTLFVNVYFVAINKNEWVLVDTGLKGYSQYIKDTAQELFGNNPPKAIILTHGHFDHTGNILELLKAWDVPVFAHPLEIPYLNGVSSYPPPDPTVGGGLMSLMSVVYPRKSIDLNGSLKVLQNDNNIPVLPGWQYIHTPGHAPGHIALFREKDRLLLAGDAFVTTKQESAFSIAMQSEIVSGPPKYFTYDWGAAKQSVKKLYNLNPAIAATGHGRPMVGEELAEGLKSLVENFDRVAIPSSGRYVKRPAKTNKRGVLYTPPKLVNKTLIASVIAVAGILTFTIVRNLK</sequence>
<dbReference type="EMBL" id="JBHTIA010000003">
    <property type="protein sequence ID" value="MFD0764719.1"/>
    <property type="molecule type" value="Genomic_DNA"/>
</dbReference>
<dbReference type="SUPFAM" id="SSF56281">
    <property type="entry name" value="Metallo-hydrolase/oxidoreductase"/>
    <property type="match status" value="1"/>
</dbReference>
<dbReference type="PANTHER" id="PTHR42951:SF17">
    <property type="entry name" value="METALLO-BETA-LACTAMASE DOMAIN-CONTAINING PROTEIN"/>
    <property type="match status" value="1"/>
</dbReference>